<dbReference type="Gene3D" id="2.60.40.150">
    <property type="entry name" value="C2 domain"/>
    <property type="match status" value="1"/>
</dbReference>
<gene>
    <name evidence="2" type="ORF">J5N97_008836</name>
</gene>
<sequence length="236" mass="25516">MASRTLEITLISAKDLRDVNLFSNMEVYAVVSIDGDSRTAQRTIADGNGLTNPSWNATVRFPVPADDPSLHVVHVILRTERALGDRDVGEVHIPLNEFFSGSGYANTPQFFSYQVREPSTWEPRGVLNLSFKISYAVTSPVTAYPAGPSGYPAPGAAAPYVNPQGYQPYAQPGYGNLPPGNVYGAPPQGYGYGAVPVPPQQPQMHNLFMRFGIAVAIDSVCSFLVDAFSDLVDFDI</sequence>
<dbReference type="CDD" id="cd04051">
    <property type="entry name" value="C2_SRC2_like"/>
    <property type="match status" value="1"/>
</dbReference>
<evidence type="ECO:0000313" key="3">
    <source>
        <dbReference type="Proteomes" id="UP001085076"/>
    </source>
</evidence>
<name>A0A9D5HLE2_9LILI</name>
<dbReference type="Proteomes" id="UP001085076">
    <property type="component" value="Miscellaneous, Linkage group lg02"/>
</dbReference>
<dbReference type="PANTHER" id="PTHR32246:SF173">
    <property type="entry name" value="C2 DOMAIN-CONTAINING PROTEIN"/>
    <property type="match status" value="1"/>
</dbReference>
<dbReference type="Pfam" id="PF00168">
    <property type="entry name" value="C2"/>
    <property type="match status" value="1"/>
</dbReference>
<dbReference type="EMBL" id="JAGGNH010000002">
    <property type="protein sequence ID" value="KAJ0980581.1"/>
    <property type="molecule type" value="Genomic_DNA"/>
</dbReference>
<dbReference type="InterPro" id="IPR035892">
    <property type="entry name" value="C2_domain_sf"/>
</dbReference>
<comment type="caution">
    <text evidence="2">The sequence shown here is derived from an EMBL/GenBank/DDBJ whole genome shotgun (WGS) entry which is preliminary data.</text>
</comment>
<dbReference type="InterPro" id="IPR000008">
    <property type="entry name" value="C2_dom"/>
</dbReference>
<dbReference type="OrthoDB" id="270970at2759"/>
<dbReference type="InterPro" id="IPR044750">
    <property type="entry name" value="C2_SRC2/BAP"/>
</dbReference>
<accession>A0A9D5HLE2</accession>
<feature type="domain" description="C2" evidence="1">
    <location>
        <begin position="1"/>
        <end position="111"/>
    </location>
</feature>
<evidence type="ECO:0000313" key="2">
    <source>
        <dbReference type="EMBL" id="KAJ0980581.1"/>
    </source>
</evidence>
<proteinExistence type="predicted"/>
<dbReference type="GO" id="GO:0006952">
    <property type="term" value="P:defense response"/>
    <property type="evidence" value="ECO:0007669"/>
    <property type="project" value="InterPro"/>
</dbReference>
<protein>
    <recommendedName>
        <fullName evidence="1">C2 domain-containing protein</fullName>
    </recommendedName>
</protein>
<dbReference type="SMART" id="SM00239">
    <property type="entry name" value="C2"/>
    <property type="match status" value="1"/>
</dbReference>
<dbReference type="PROSITE" id="PS50004">
    <property type="entry name" value="C2"/>
    <property type="match status" value="1"/>
</dbReference>
<dbReference type="PANTHER" id="PTHR32246">
    <property type="entry name" value="INGRESSION PROTEIN FIC1"/>
    <property type="match status" value="1"/>
</dbReference>
<organism evidence="2 3">
    <name type="scientific">Dioscorea zingiberensis</name>
    <dbReference type="NCBI Taxonomy" id="325984"/>
    <lineage>
        <taxon>Eukaryota</taxon>
        <taxon>Viridiplantae</taxon>
        <taxon>Streptophyta</taxon>
        <taxon>Embryophyta</taxon>
        <taxon>Tracheophyta</taxon>
        <taxon>Spermatophyta</taxon>
        <taxon>Magnoliopsida</taxon>
        <taxon>Liliopsida</taxon>
        <taxon>Dioscoreales</taxon>
        <taxon>Dioscoreaceae</taxon>
        <taxon>Dioscorea</taxon>
    </lineage>
</organism>
<reference evidence="2" key="1">
    <citation type="submission" date="2021-03" db="EMBL/GenBank/DDBJ databases">
        <authorList>
            <person name="Li Z."/>
            <person name="Yang C."/>
        </authorList>
    </citation>
    <scope>NUCLEOTIDE SEQUENCE</scope>
    <source>
        <strain evidence="2">Dzin_1.0</strain>
        <tissue evidence="2">Leaf</tissue>
    </source>
</reference>
<evidence type="ECO:0000259" key="1">
    <source>
        <dbReference type="PROSITE" id="PS50004"/>
    </source>
</evidence>
<dbReference type="AlphaFoldDB" id="A0A9D5HLE2"/>
<dbReference type="SUPFAM" id="SSF49562">
    <property type="entry name" value="C2 domain (Calcium/lipid-binding domain, CaLB)"/>
    <property type="match status" value="1"/>
</dbReference>
<keyword evidence="3" id="KW-1185">Reference proteome</keyword>
<reference evidence="2" key="2">
    <citation type="journal article" date="2022" name="Hortic Res">
        <title>The genome of Dioscorea zingiberensis sheds light on the biosynthesis, origin and evolution of the medicinally important diosgenin saponins.</title>
        <authorList>
            <person name="Li Y."/>
            <person name="Tan C."/>
            <person name="Li Z."/>
            <person name="Guo J."/>
            <person name="Li S."/>
            <person name="Chen X."/>
            <person name="Wang C."/>
            <person name="Dai X."/>
            <person name="Yang H."/>
            <person name="Song W."/>
            <person name="Hou L."/>
            <person name="Xu J."/>
            <person name="Tong Z."/>
            <person name="Xu A."/>
            <person name="Yuan X."/>
            <person name="Wang W."/>
            <person name="Yang Q."/>
            <person name="Chen L."/>
            <person name="Sun Z."/>
            <person name="Wang K."/>
            <person name="Pan B."/>
            <person name="Chen J."/>
            <person name="Bao Y."/>
            <person name="Liu F."/>
            <person name="Qi X."/>
            <person name="Gang D.R."/>
            <person name="Wen J."/>
            <person name="Li J."/>
        </authorList>
    </citation>
    <scope>NUCLEOTIDE SEQUENCE</scope>
    <source>
        <strain evidence="2">Dzin_1.0</strain>
    </source>
</reference>